<reference evidence="1" key="1">
    <citation type="submission" date="2018-02" db="EMBL/GenBank/DDBJ databases">
        <title>Rhizophora mucronata_Transcriptome.</title>
        <authorList>
            <person name="Meera S.P."/>
            <person name="Sreeshan A."/>
            <person name="Augustine A."/>
        </authorList>
    </citation>
    <scope>NUCLEOTIDE SEQUENCE</scope>
    <source>
        <tissue evidence="1">Leaf</tissue>
    </source>
</reference>
<evidence type="ECO:0000313" key="1">
    <source>
        <dbReference type="EMBL" id="MBW90499.1"/>
    </source>
</evidence>
<dbReference type="AlphaFoldDB" id="A0A2P2JAK8"/>
<protein>
    <submittedName>
        <fullName evidence="1">Uncharacterized protein</fullName>
    </submittedName>
</protein>
<sequence length="76" mass="8629">MSSIICTSIELFAWNVMLFDVHGMNKINVTRMRVVNQNEVWAGMDFSLSIFFPFSPCALFSNLTPYCAGWSPPTVF</sequence>
<proteinExistence type="predicted"/>
<organism evidence="1">
    <name type="scientific">Rhizophora mucronata</name>
    <name type="common">Asiatic mangrove</name>
    <dbReference type="NCBI Taxonomy" id="61149"/>
    <lineage>
        <taxon>Eukaryota</taxon>
        <taxon>Viridiplantae</taxon>
        <taxon>Streptophyta</taxon>
        <taxon>Embryophyta</taxon>
        <taxon>Tracheophyta</taxon>
        <taxon>Spermatophyta</taxon>
        <taxon>Magnoliopsida</taxon>
        <taxon>eudicotyledons</taxon>
        <taxon>Gunneridae</taxon>
        <taxon>Pentapetalae</taxon>
        <taxon>rosids</taxon>
        <taxon>fabids</taxon>
        <taxon>Malpighiales</taxon>
        <taxon>Rhizophoraceae</taxon>
        <taxon>Rhizophora</taxon>
    </lineage>
</organism>
<accession>A0A2P2JAK8</accession>
<dbReference type="EMBL" id="GGEC01010016">
    <property type="protein sequence ID" value="MBW90499.1"/>
    <property type="molecule type" value="Transcribed_RNA"/>
</dbReference>
<name>A0A2P2JAK8_RHIMU</name>